<keyword evidence="2" id="KW-0675">Receptor</keyword>
<proteinExistence type="predicted"/>
<gene>
    <name evidence="2" type="ORF">DR999_PMT03143</name>
</gene>
<accession>A0A4D9F558</accession>
<name>A0A4D9F558_9SAUR</name>
<reference evidence="2 3" key="1">
    <citation type="submission" date="2019-04" db="EMBL/GenBank/DDBJ databases">
        <title>Draft genome of the big-headed turtle Platysternon megacephalum.</title>
        <authorList>
            <person name="Gong S."/>
        </authorList>
    </citation>
    <scope>NUCLEOTIDE SEQUENCE [LARGE SCALE GENOMIC DNA]</scope>
    <source>
        <strain evidence="2">DO16091913</strain>
        <tissue evidence="2">Muscle</tissue>
    </source>
</reference>
<feature type="region of interest" description="Disordered" evidence="1">
    <location>
        <begin position="77"/>
        <end position="116"/>
    </location>
</feature>
<evidence type="ECO:0000313" key="3">
    <source>
        <dbReference type="Proteomes" id="UP000297703"/>
    </source>
</evidence>
<sequence>MTSLPWSAFQWEQGLGFLWGDTHLPPTGLNRGPPQPSLGVVPPTLKSIWHCLLPSPGQQFMALTIWLWLRKRNKSKNYKLGGRGKNIEYPPPPQSPSRLPKPQGALGPPLPGRRAKGFVKVL</sequence>
<dbReference type="Proteomes" id="UP000297703">
    <property type="component" value="Unassembled WGS sequence"/>
</dbReference>
<comment type="caution">
    <text evidence="2">The sequence shown here is derived from an EMBL/GenBank/DDBJ whole genome shotgun (WGS) entry which is preliminary data.</text>
</comment>
<organism evidence="2 3">
    <name type="scientific">Platysternon megacephalum</name>
    <name type="common">big-headed turtle</name>
    <dbReference type="NCBI Taxonomy" id="55544"/>
    <lineage>
        <taxon>Eukaryota</taxon>
        <taxon>Metazoa</taxon>
        <taxon>Chordata</taxon>
        <taxon>Craniata</taxon>
        <taxon>Vertebrata</taxon>
        <taxon>Euteleostomi</taxon>
        <taxon>Archelosauria</taxon>
        <taxon>Testudinata</taxon>
        <taxon>Testudines</taxon>
        <taxon>Cryptodira</taxon>
        <taxon>Durocryptodira</taxon>
        <taxon>Testudinoidea</taxon>
        <taxon>Platysternidae</taxon>
        <taxon>Platysternon</taxon>
    </lineage>
</organism>
<evidence type="ECO:0000256" key="1">
    <source>
        <dbReference type="SAM" id="MobiDB-lite"/>
    </source>
</evidence>
<evidence type="ECO:0000313" key="2">
    <source>
        <dbReference type="EMBL" id="TFK13200.1"/>
    </source>
</evidence>
<dbReference type="EMBL" id="QXTE01000016">
    <property type="protein sequence ID" value="TFK13200.1"/>
    <property type="molecule type" value="Genomic_DNA"/>
</dbReference>
<protein>
    <submittedName>
        <fullName evidence="2">Nuclear receptor subfamily 0 group B member 2</fullName>
    </submittedName>
</protein>
<keyword evidence="3" id="KW-1185">Reference proteome</keyword>
<reference evidence="2 3" key="2">
    <citation type="submission" date="2019-04" db="EMBL/GenBank/DDBJ databases">
        <title>The genome sequence of big-headed turtle.</title>
        <authorList>
            <person name="Gong S."/>
        </authorList>
    </citation>
    <scope>NUCLEOTIDE SEQUENCE [LARGE SCALE GENOMIC DNA]</scope>
    <source>
        <strain evidence="2">DO16091913</strain>
        <tissue evidence="2">Muscle</tissue>
    </source>
</reference>
<dbReference type="AlphaFoldDB" id="A0A4D9F558"/>